<name>A0A368GYA3_ANCCA</name>
<accession>A0A368GYA3</accession>
<evidence type="ECO:0000313" key="2">
    <source>
        <dbReference type="Proteomes" id="UP000252519"/>
    </source>
</evidence>
<comment type="caution">
    <text evidence="1">The sequence shown here is derived from an EMBL/GenBank/DDBJ whole genome shotgun (WGS) entry which is preliminary data.</text>
</comment>
<dbReference type="OrthoDB" id="5813993at2759"/>
<sequence length="74" mass="8857">MIQTAQNYTYEQERKAVQELHSTLDARDRQVVDFLLHVYTTRPRYNKRSEKDFHDDFSRDVRNPAVNAQIFAVL</sequence>
<protein>
    <submittedName>
        <fullName evidence="1">Uncharacterized protein</fullName>
    </submittedName>
</protein>
<organism evidence="1 2">
    <name type="scientific">Ancylostoma caninum</name>
    <name type="common">Dog hookworm</name>
    <dbReference type="NCBI Taxonomy" id="29170"/>
    <lineage>
        <taxon>Eukaryota</taxon>
        <taxon>Metazoa</taxon>
        <taxon>Ecdysozoa</taxon>
        <taxon>Nematoda</taxon>
        <taxon>Chromadorea</taxon>
        <taxon>Rhabditida</taxon>
        <taxon>Rhabditina</taxon>
        <taxon>Rhabditomorpha</taxon>
        <taxon>Strongyloidea</taxon>
        <taxon>Ancylostomatidae</taxon>
        <taxon>Ancylostomatinae</taxon>
        <taxon>Ancylostoma</taxon>
    </lineage>
</organism>
<keyword evidence="2" id="KW-1185">Reference proteome</keyword>
<proteinExistence type="predicted"/>
<reference evidence="1 2" key="1">
    <citation type="submission" date="2014-10" db="EMBL/GenBank/DDBJ databases">
        <title>Draft genome of the hookworm Ancylostoma caninum.</title>
        <authorList>
            <person name="Mitreva M."/>
        </authorList>
    </citation>
    <scope>NUCLEOTIDE SEQUENCE [LARGE SCALE GENOMIC DNA]</scope>
    <source>
        <strain evidence="1 2">Baltimore</strain>
    </source>
</reference>
<dbReference type="AlphaFoldDB" id="A0A368GYA3"/>
<gene>
    <name evidence="1" type="ORF">ANCCAN_05628</name>
</gene>
<dbReference type="Proteomes" id="UP000252519">
    <property type="component" value="Unassembled WGS sequence"/>
</dbReference>
<dbReference type="EMBL" id="JOJR01000048">
    <property type="protein sequence ID" value="RCN48339.1"/>
    <property type="molecule type" value="Genomic_DNA"/>
</dbReference>
<evidence type="ECO:0000313" key="1">
    <source>
        <dbReference type="EMBL" id="RCN48339.1"/>
    </source>
</evidence>